<proteinExistence type="predicted"/>
<sequence>MYYIRIDSENTNKLVYYCRHCGNEDSTLEIDNISVSKMQLSGNEEKFSHMINKYTKLDPTLPRVSKILCPNADCETNTHDKPREIIYIRYDDINIKYIYLCSECDTVWKTDQHV</sequence>
<dbReference type="AlphaFoldDB" id="A0A6C0B0Q3"/>
<dbReference type="Gene3D" id="2.20.25.10">
    <property type="match status" value="1"/>
</dbReference>
<organism evidence="1">
    <name type="scientific">viral metagenome</name>
    <dbReference type="NCBI Taxonomy" id="1070528"/>
    <lineage>
        <taxon>unclassified sequences</taxon>
        <taxon>metagenomes</taxon>
        <taxon>organismal metagenomes</taxon>
    </lineage>
</organism>
<protein>
    <recommendedName>
        <fullName evidence="2">DNA-directed RNA polymerase M/15kDa subunit domain-containing protein</fullName>
    </recommendedName>
</protein>
<reference evidence="1" key="1">
    <citation type="journal article" date="2020" name="Nature">
        <title>Giant virus diversity and host interactions through global metagenomics.</title>
        <authorList>
            <person name="Schulz F."/>
            <person name="Roux S."/>
            <person name="Paez-Espino D."/>
            <person name="Jungbluth S."/>
            <person name="Walsh D.A."/>
            <person name="Denef V.J."/>
            <person name="McMahon K.D."/>
            <person name="Konstantinidis K.T."/>
            <person name="Eloe-Fadrosh E.A."/>
            <person name="Kyrpides N.C."/>
            <person name="Woyke T."/>
        </authorList>
    </citation>
    <scope>NUCLEOTIDE SEQUENCE</scope>
    <source>
        <strain evidence="1">GVMAG-M-3300009182-78</strain>
    </source>
</reference>
<accession>A0A6C0B0Q3</accession>
<evidence type="ECO:0008006" key="2">
    <source>
        <dbReference type="Google" id="ProtNLM"/>
    </source>
</evidence>
<name>A0A6C0B0Q3_9ZZZZ</name>
<dbReference type="EMBL" id="MN739043">
    <property type="protein sequence ID" value="QHS85374.1"/>
    <property type="molecule type" value="Genomic_DNA"/>
</dbReference>
<evidence type="ECO:0000313" key="1">
    <source>
        <dbReference type="EMBL" id="QHS85374.1"/>
    </source>
</evidence>